<dbReference type="Proteomes" id="UP001374584">
    <property type="component" value="Unassembled WGS sequence"/>
</dbReference>
<dbReference type="Pfam" id="PF04099">
    <property type="entry name" value="Sybindin"/>
    <property type="match status" value="1"/>
</dbReference>
<organism evidence="9 10">
    <name type="scientific">Phaseolus coccineus</name>
    <name type="common">Scarlet runner bean</name>
    <name type="synonym">Phaseolus multiflorus</name>
    <dbReference type="NCBI Taxonomy" id="3886"/>
    <lineage>
        <taxon>Eukaryota</taxon>
        <taxon>Viridiplantae</taxon>
        <taxon>Streptophyta</taxon>
        <taxon>Embryophyta</taxon>
        <taxon>Tracheophyta</taxon>
        <taxon>Spermatophyta</taxon>
        <taxon>Magnoliopsida</taxon>
        <taxon>eudicotyledons</taxon>
        <taxon>Gunneridae</taxon>
        <taxon>Pentapetalae</taxon>
        <taxon>rosids</taxon>
        <taxon>fabids</taxon>
        <taxon>Fabales</taxon>
        <taxon>Fabaceae</taxon>
        <taxon>Papilionoideae</taxon>
        <taxon>50 kb inversion clade</taxon>
        <taxon>NPAAA clade</taxon>
        <taxon>indigoferoid/millettioid clade</taxon>
        <taxon>Phaseoleae</taxon>
        <taxon>Phaseolus</taxon>
    </lineage>
</organism>
<keyword evidence="8" id="KW-1133">Transmembrane helix</keyword>
<accession>A0AAN9LBS8</accession>
<evidence type="ECO:0000256" key="2">
    <source>
        <dbReference type="ARBA" id="ARBA00022448"/>
    </source>
</evidence>
<dbReference type="SUPFAM" id="SSF64356">
    <property type="entry name" value="SNARE-like"/>
    <property type="match status" value="1"/>
</dbReference>
<sequence>MPRPVRISFRALNRLVWTAFVLLLSNQMSIWMLICVLIIYCQLFSFSVHDNVGSGKVFGMAAIYSLYIINKSGGLIYYKDYGSAGRMDTNDSLRVASLWHSMHAISQQLSPVSGCLGIELLQADTFDLHCFQSLTGTKFFVVCEPGAQHMENLLKFVYELYTDYVLKNPFYEMEMPIRCELFDINLTQAVQKDRVVFLGR</sequence>
<dbReference type="GO" id="GO:0005794">
    <property type="term" value="C:Golgi apparatus"/>
    <property type="evidence" value="ECO:0007669"/>
    <property type="project" value="UniProtKB-SubCell"/>
</dbReference>
<evidence type="ECO:0000313" key="9">
    <source>
        <dbReference type="EMBL" id="KAK7333130.1"/>
    </source>
</evidence>
<comment type="subunit">
    <text evidence="7">Part of the multisubunit transport protein particle (TRAPP) complex.</text>
</comment>
<evidence type="ECO:0000256" key="4">
    <source>
        <dbReference type="ARBA" id="ARBA00022892"/>
    </source>
</evidence>
<keyword evidence="8" id="KW-0812">Transmembrane</keyword>
<reference evidence="9 10" key="1">
    <citation type="submission" date="2024-01" db="EMBL/GenBank/DDBJ databases">
        <title>The genomes of 5 underutilized Papilionoideae crops provide insights into root nodulation and disease resistanc.</title>
        <authorList>
            <person name="Jiang F."/>
        </authorList>
    </citation>
    <scope>NUCLEOTIDE SEQUENCE [LARGE SCALE GENOMIC DNA]</scope>
    <source>
        <strain evidence="9">JINMINGXINNONG_FW02</strain>
        <tissue evidence="9">Leaves</tissue>
    </source>
</reference>
<keyword evidence="3 7" id="KW-0256">Endoplasmic reticulum</keyword>
<name>A0AAN9LBS8_PHACN</name>
<evidence type="ECO:0000256" key="5">
    <source>
        <dbReference type="ARBA" id="ARBA00023034"/>
    </source>
</evidence>
<keyword evidence="4 7" id="KW-0931">ER-Golgi transport</keyword>
<dbReference type="PANTHER" id="PTHR23249:SF15">
    <property type="entry name" value="TRAFFICKING PROTEIN PARTICLE COMPLEX SUBUNIT 4"/>
    <property type="match status" value="1"/>
</dbReference>
<keyword evidence="10" id="KW-1185">Reference proteome</keyword>
<feature type="transmembrane region" description="Helical" evidence="8">
    <location>
        <begin position="57"/>
        <end position="78"/>
    </location>
</feature>
<evidence type="ECO:0000256" key="6">
    <source>
        <dbReference type="ARBA" id="ARBA00038179"/>
    </source>
</evidence>
<dbReference type="GO" id="GO:0006888">
    <property type="term" value="P:endoplasmic reticulum to Golgi vesicle-mediated transport"/>
    <property type="evidence" value="ECO:0007669"/>
    <property type="project" value="UniProtKB-UniRule"/>
</dbReference>
<feature type="transmembrane region" description="Helical" evidence="8">
    <location>
        <begin position="20"/>
        <end position="45"/>
    </location>
</feature>
<dbReference type="SMART" id="SM01399">
    <property type="entry name" value="Sybindin"/>
    <property type="match status" value="1"/>
</dbReference>
<evidence type="ECO:0000313" key="10">
    <source>
        <dbReference type="Proteomes" id="UP001374584"/>
    </source>
</evidence>
<comment type="subcellular location">
    <subcellularLocation>
        <location evidence="7">Endoplasmic reticulum</location>
    </subcellularLocation>
    <subcellularLocation>
        <location evidence="7">Golgi apparatus</location>
        <location evidence="7">cis-Golgi network</location>
    </subcellularLocation>
    <subcellularLocation>
        <location evidence="1">Golgi apparatus</location>
    </subcellularLocation>
</comment>
<evidence type="ECO:0000256" key="3">
    <source>
        <dbReference type="ARBA" id="ARBA00022824"/>
    </source>
</evidence>
<keyword evidence="5 7" id="KW-0333">Golgi apparatus</keyword>
<dbReference type="Gene3D" id="3.30.450.70">
    <property type="match status" value="1"/>
</dbReference>
<comment type="caution">
    <text evidence="9">The sequence shown here is derived from an EMBL/GenBank/DDBJ whole genome shotgun (WGS) entry which is preliminary data.</text>
</comment>
<dbReference type="GO" id="GO:0030008">
    <property type="term" value="C:TRAPP complex"/>
    <property type="evidence" value="ECO:0007669"/>
    <property type="project" value="UniProtKB-UniRule"/>
</dbReference>
<comment type="similarity">
    <text evidence="6">Belongs to the TRAPP small subunits family. TRAPPC4 subfamily.</text>
</comment>
<keyword evidence="8" id="KW-0472">Membrane</keyword>
<evidence type="ECO:0000256" key="8">
    <source>
        <dbReference type="SAM" id="Phobius"/>
    </source>
</evidence>
<protein>
    <recommendedName>
        <fullName evidence="7">Trafficking protein particle complex subunit</fullName>
    </recommendedName>
</protein>
<evidence type="ECO:0000256" key="1">
    <source>
        <dbReference type="ARBA" id="ARBA00004555"/>
    </source>
</evidence>
<dbReference type="CDD" id="cd14856">
    <property type="entry name" value="TRAPPC4_synbindin"/>
    <property type="match status" value="1"/>
</dbReference>
<dbReference type="AlphaFoldDB" id="A0AAN9LBS8"/>
<dbReference type="FunFam" id="3.30.450.70:FF:000003">
    <property type="entry name" value="Trafficking particle complex subunit 4"/>
    <property type="match status" value="1"/>
</dbReference>
<gene>
    <name evidence="9" type="ORF">VNO80_29894</name>
</gene>
<evidence type="ECO:0000256" key="7">
    <source>
        <dbReference type="RuleBase" id="RU366065"/>
    </source>
</evidence>
<dbReference type="EMBL" id="JAYMYR010000011">
    <property type="protein sequence ID" value="KAK7333130.1"/>
    <property type="molecule type" value="Genomic_DNA"/>
</dbReference>
<dbReference type="InterPro" id="IPR007233">
    <property type="entry name" value="TRAPPC"/>
</dbReference>
<dbReference type="InterPro" id="IPR011012">
    <property type="entry name" value="Longin-like_dom_sf"/>
</dbReference>
<proteinExistence type="inferred from homology"/>
<dbReference type="PANTHER" id="PTHR23249">
    <property type="entry name" value="TRAFFICKING PROTEIN PARTICLE COMPLEX SUBUNIT"/>
    <property type="match status" value="1"/>
</dbReference>
<dbReference type="GO" id="GO:0005783">
    <property type="term" value="C:endoplasmic reticulum"/>
    <property type="evidence" value="ECO:0007669"/>
    <property type="project" value="UniProtKB-SubCell"/>
</dbReference>
<keyword evidence="2 7" id="KW-0813">Transport</keyword>